<keyword evidence="2" id="KW-1185">Reference proteome</keyword>
<reference evidence="1" key="2">
    <citation type="submission" date="2020-09" db="EMBL/GenBank/DDBJ databases">
        <authorList>
            <person name="Sun Q."/>
            <person name="Zhou Y."/>
        </authorList>
    </citation>
    <scope>NUCLEOTIDE SEQUENCE</scope>
    <source>
        <strain evidence="1">CGMCC 1.15371</strain>
    </source>
</reference>
<dbReference type="Pfam" id="PF11458">
    <property type="entry name" value="Mistic"/>
    <property type="match status" value="1"/>
</dbReference>
<evidence type="ECO:0008006" key="3">
    <source>
        <dbReference type="Google" id="ProtNLM"/>
    </source>
</evidence>
<dbReference type="AlphaFoldDB" id="A0A8J2YIB8"/>
<dbReference type="Gene3D" id="1.10.220.90">
    <property type="entry name" value="Mistic"/>
    <property type="match status" value="1"/>
</dbReference>
<sequence length="89" mass="10160">MKANDQESQLFSDAIDAINNGMEDIINLYNALEEEQQLIQFEESVVAHIEKAKAKYGEAFVDQKINTVIKEMLDWLPLDDGEKNEKAET</sequence>
<proteinExistence type="predicted"/>
<protein>
    <recommendedName>
        <fullName evidence="3">Atypical membrane-integrating protein (Mistic protein)</fullName>
    </recommendedName>
</protein>
<gene>
    <name evidence="1" type="ORF">GCM10011391_24340</name>
</gene>
<evidence type="ECO:0000313" key="2">
    <source>
        <dbReference type="Proteomes" id="UP000628775"/>
    </source>
</evidence>
<dbReference type="InterPro" id="IPR038193">
    <property type="entry name" value="Mistic_sf"/>
</dbReference>
<comment type="caution">
    <text evidence="1">The sequence shown here is derived from an EMBL/GenBank/DDBJ whole genome shotgun (WGS) entry which is preliminary data.</text>
</comment>
<dbReference type="Proteomes" id="UP000628775">
    <property type="component" value="Unassembled WGS sequence"/>
</dbReference>
<dbReference type="EMBL" id="BMIR01000010">
    <property type="protein sequence ID" value="GGE44647.1"/>
    <property type="molecule type" value="Genomic_DNA"/>
</dbReference>
<dbReference type="InterPro" id="IPR021078">
    <property type="entry name" value="Membrane-integrating_Mistic"/>
</dbReference>
<evidence type="ECO:0000313" key="1">
    <source>
        <dbReference type="EMBL" id="GGE44647.1"/>
    </source>
</evidence>
<name>A0A8J2YIB8_9BACL</name>
<accession>A0A8J2YIB8</accession>
<reference evidence="1" key="1">
    <citation type="journal article" date="2014" name="Int. J. Syst. Evol. Microbiol.">
        <title>Complete genome sequence of Corynebacterium casei LMG S-19264T (=DSM 44701T), isolated from a smear-ripened cheese.</title>
        <authorList>
            <consortium name="US DOE Joint Genome Institute (JGI-PGF)"/>
            <person name="Walter F."/>
            <person name="Albersmeier A."/>
            <person name="Kalinowski J."/>
            <person name="Ruckert C."/>
        </authorList>
    </citation>
    <scope>NUCLEOTIDE SEQUENCE</scope>
    <source>
        <strain evidence="1">CGMCC 1.15371</strain>
    </source>
</reference>
<organism evidence="1 2">
    <name type="scientific">Pullulanibacillus camelliae</name>
    <dbReference type="NCBI Taxonomy" id="1707096"/>
    <lineage>
        <taxon>Bacteria</taxon>
        <taxon>Bacillati</taxon>
        <taxon>Bacillota</taxon>
        <taxon>Bacilli</taxon>
        <taxon>Bacillales</taxon>
        <taxon>Sporolactobacillaceae</taxon>
        <taxon>Pullulanibacillus</taxon>
    </lineage>
</organism>
<dbReference type="RefSeq" id="WP_188694217.1">
    <property type="nucleotide sequence ID" value="NZ_BMIR01000010.1"/>
</dbReference>